<organism evidence="1 2">
    <name type="scientific">Lactococcus garvieae</name>
    <dbReference type="NCBI Taxonomy" id="1363"/>
    <lineage>
        <taxon>Bacteria</taxon>
        <taxon>Bacillati</taxon>
        <taxon>Bacillota</taxon>
        <taxon>Bacilli</taxon>
        <taxon>Lactobacillales</taxon>
        <taxon>Streptococcaceae</taxon>
        <taxon>Lactococcus</taxon>
    </lineage>
</organism>
<reference evidence="1 2" key="1">
    <citation type="submission" date="2016-10" db="EMBL/GenBank/DDBJ databases">
        <authorList>
            <person name="de Groot N.N."/>
        </authorList>
    </citation>
    <scope>NUCLEOTIDE SEQUENCE [LARGE SCALE GENOMIC DNA]</scope>
    <source>
        <strain evidence="1 2">M79</strain>
    </source>
</reference>
<gene>
    <name evidence="1" type="ORF">SAMN05216438_1133</name>
</gene>
<evidence type="ECO:0000313" key="1">
    <source>
        <dbReference type="EMBL" id="SFL49258.1"/>
    </source>
</evidence>
<dbReference type="RefSeq" id="WP_074751611.1">
    <property type="nucleotide sequence ID" value="NZ_FOTJ01000013.1"/>
</dbReference>
<dbReference type="Proteomes" id="UP000181969">
    <property type="component" value="Unassembled WGS sequence"/>
</dbReference>
<name>A0A1I4I465_9LACT</name>
<dbReference type="AlphaFoldDB" id="A0A1I4I465"/>
<dbReference type="Pfam" id="PF06896">
    <property type="entry name" value="Phage_TAC_3"/>
    <property type="match status" value="1"/>
</dbReference>
<protein>
    <submittedName>
        <fullName evidence="1">Phage tail assembly chaperone protein, TAC</fullName>
    </submittedName>
</protein>
<dbReference type="EMBL" id="FOTJ01000013">
    <property type="protein sequence ID" value="SFL49258.1"/>
    <property type="molecule type" value="Genomic_DNA"/>
</dbReference>
<dbReference type="InterPro" id="IPR009681">
    <property type="entry name" value="Phage_TAC_Siphoviridae"/>
</dbReference>
<sequence length="111" mass="12960">MIEEQLIERLPKEPTVKQVRLALKFGKDFAQMEKMRTNTTDDVQSMDCYLEVIDSTVEFIKVILKLKPKETSELEEWTMERLIGLAFTLFYKLVNPTGVQTESSLEEVEKK</sequence>
<evidence type="ECO:0000313" key="2">
    <source>
        <dbReference type="Proteomes" id="UP000181969"/>
    </source>
</evidence>
<proteinExistence type="predicted"/>
<accession>A0A1I4I465</accession>